<accession>A0A2R4SWH8</accession>
<name>A0A2R4SWH8_9ACTN</name>
<dbReference type="AlphaFoldDB" id="A0A2R4SWH8"/>
<keyword evidence="2" id="KW-1185">Reference proteome</keyword>
<sequence>MNPHAPRRPRMHRVTTTGTALAVTLLPLMVGVLVAKSMGADPMSPVNALITSGGQRARVCPSQLRSCGRTALRRWKPMAARVQVARLGAGAFAGGRAARSVSVNGG</sequence>
<reference evidence="1 2" key="1">
    <citation type="submission" date="2018-01" db="EMBL/GenBank/DDBJ databases">
        <title>Complete genome sequence of Streptomyces lunaelactis MM109T, a Ferroverdin A producer isolated from cave moonmilk deposits.</title>
        <authorList>
            <person name="Naome A."/>
            <person name="Martinet L."/>
            <person name="Maciejewska M."/>
            <person name="Anderssen S."/>
            <person name="Adam D."/>
            <person name="Tenconi E."/>
            <person name="Deflandre B."/>
            <person name="Arguelles-Arias A."/>
            <person name="Calusinska M."/>
            <person name="Copieters W."/>
            <person name="Karim L."/>
            <person name="Hanikenne M."/>
            <person name="Baurain D."/>
            <person name="van Wezel G."/>
            <person name="Smargiasso N."/>
            <person name="de Pauw E."/>
            <person name="Delfosse P."/>
            <person name="Rigali S."/>
        </authorList>
    </citation>
    <scope>NUCLEOTIDE SEQUENCE [LARGE SCALE GENOMIC DNA]</scope>
    <source>
        <strain evidence="1 2">MM109</strain>
    </source>
</reference>
<proteinExistence type="predicted"/>
<dbReference type="KEGG" id="slk:SLUN_02070"/>
<gene>
    <name evidence="1" type="ORF">SLUN_02070</name>
</gene>
<dbReference type="RefSeq" id="WP_108146894.1">
    <property type="nucleotide sequence ID" value="NZ_CP026304.1"/>
</dbReference>
<dbReference type="OrthoDB" id="4316169at2"/>
<dbReference type="EMBL" id="CP026304">
    <property type="protein sequence ID" value="AVZ71202.1"/>
    <property type="molecule type" value="Genomic_DNA"/>
</dbReference>
<protein>
    <submittedName>
        <fullName evidence="1">Uncharacterized protein</fullName>
    </submittedName>
</protein>
<dbReference type="GeneID" id="55654063"/>
<evidence type="ECO:0000313" key="2">
    <source>
        <dbReference type="Proteomes" id="UP000244201"/>
    </source>
</evidence>
<organism evidence="1 2">
    <name type="scientific">Streptomyces lunaelactis</name>
    <dbReference type="NCBI Taxonomy" id="1535768"/>
    <lineage>
        <taxon>Bacteria</taxon>
        <taxon>Bacillati</taxon>
        <taxon>Actinomycetota</taxon>
        <taxon>Actinomycetes</taxon>
        <taxon>Kitasatosporales</taxon>
        <taxon>Streptomycetaceae</taxon>
        <taxon>Streptomyces</taxon>
    </lineage>
</organism>
<dbReference type="Proteomes" id="UP000244201">
    <property type="component" value="Chromosome"/>
</dbReference>
<evidence type="ECO:0000313" key="1">
    <source>
        <dbReference type="EMBL" id="AVZ71202.1"/>
    </source>
</evidence>